<comment type="caution">
    <text evidence="2">The sequence shown here is derived from an EMBL/GenBank/DDBJ whole genome shotgun (WGS) entry which is preliminary data.</text>
</comment>
<feature type="transmembrane region" description="Helical" evidence="1">
    <location>
        <begin position="170"/>
        <end position="196"/>
    </location>
</feature>
<sequence length="317" mass="34351">MSLPQVPEPSLEAVGQYLNKFRVTPTAPQDTAVKPNSEPKYKSPKEDVWRRRVVWTALPIGIFFATCAVLSLVLQRSVAPLHVGSHLLVELALQWVPDAYPLAALHNFALALVAAGLAVAASGGHMEVPGTPHRAETIVSRRTARFAAPQLLTFLVLAVVGIALHMHEWAFLAAVAEGVAFVCLLGAVAILWVPVLRMFLVVERDSEHDGLTNRLIVGHGSGWRHGTCIVLHDQILEVDSFAGVLEACFGLRSLRVVFCDADGLEKVIVLRALGSAELVNNIEHLLKGQFRSARGTAAIRSGSPLIPNQTTNNIFNR</sequence>
<accession>A0ABW7GQB0</accession>
<dbReference type="Proteomes" id="UP001606302">
    <property type="component" value="Unassembled WGS sequence"/>
</dbReference>
<evidence type="ECO:0000313" key="2">
    <source>
        <dbReference type="EMBL" id="MFG6464164.1"/>
    </source>
</evidence>
<evidence type="ECO:0000256" key="1">
    <source>
        <dbReference type="SAM" id="Phobius"/>
    </source>
</evidence>
<name>A0ABW7GQB0_9BURK</name>
<dbReference type="EMBL" id="JBIGHX010000009">
    <property type="protein sequence ID" value="MFG6464164.1"/>
    <property type="molecule type" value="Genomic_DNA"/>
</dbReference>
<dbReference type="RefSeq" id="WP_394513477.1">
    <property type="nucleotide sequence ID" value="NZ_JBIGHX010000009.1"/>
</dbReference>
<organism evidence="2 3">
    <name type="scientific">Pelomonas lactea</name>
    <dbReference type="NCBI Taxonomy" id="3299030"/>
    <lineage>
        <taxon>Bacteria</taxon>
        <taxon>Pseudomonadati</taxon>
        <taxon>Pseudomonadota</taxon>
        <taxon>Betaproteobacteria</taxon>
        <taxon>Burkholderiales</taxon>
        <taxon>Sphaerotilaceae</taxon>
        <taxon>Roseateles</taxon>
    </lineage>
</organism>
<evidence type="ECO:0000313" key="3">
    <source>
        <dbReference type="Proteomes" id="UP001606302"/>
    </source>
</evidence>
<evidence type="ECO:0008006" key="4">
    <source>
        <dbReference type="Google" id="ProtNLM"/>
    </source>
</evidence>
<feature type="transmembrane region" description="Helical" evidence="1">
    <location>
        <begin position="103"/>
        <end position="123"/>
    </location>
</feature>
<keyword evidence="3" id="KW-1185">Reference proteome</keyword>
<gene>
    <name evidence="2" type="ORF">ACG04Q_21525</name>
</gene>
<keyword evidence="1" id="KW-0472">Membrane</keyword>
<keyword evidence="1" id="KW-1133">Transmembrane helix</keyword>
<reference evidence="2 3" key="1">
    <citation type="submission" date="2024-08" db="EMBL/GenBank/DDBJ databases">
        <authorList>
            <person name="Lu H."/>
        </authorList>
    </citation>
    <scope>NUCLEOTIDE SEQUENCE [LARGE SCALE GENOMIC DNA]</scope>
    <source>
        <strain evidence="2 3">DXS20W</strain>
    </source>
</reference>
<feature type="transmembrane region" description="Helical" evidence="1">
    <location>
        <begin position="53"/>
        <end position="74"/>
    </location>
</feature>
<feature type="transmembrane region" description="Helical" evidence="1">
    <location>
        <begin position="144"/>
        <end position="164"/>
    </location>
</feature>
<protein>
    <recommendedName>
        <fullName evidence="4">PH domain-containing protein</fullName>
    </recommendedName>
</protein>
<keyword evidence="1" id="KW-0812">Transmembrane</keyword>
<proteinExistence type="predicted"/>